<evidence type="ECO:0000256" key="2">
    <source>
        <dbReference type="SAM" id="Phobius"/>
    </source>
</evidence>
<feature type="compositionally biased region" description="Low complexity" evidence="1">
    <location>
        <begin position="82"/>
        <end position="92"/>
    </location>
</feature>
<evidence type="ECO:0000313" key="4">
    <source>
        <dbReference type="Proteomes" id="UP000749311"/>
    </source>
</evidence>
<keyword evidence="2" id="KW-0812">Transmembrane</keyword>
<proteinExistence type="predicted"/>
<feature type="compositionally biased region" description="Pro residues" evidence="1">
    <location>
        <begin position="93"/>
        <end position="104"/>
    </location>
</feature>
<gene>
    <name evidence="3" type="ORF">FB473_000195</name>
</gene>
<organism evidence="3 4">
    <name type="scientific">Brooklawnia cerclae</name>
    <dbReference type="NCBI Taxonomy" id="349934"/>
    <lineage>
        <taxon>Bacteria</taxon>
        <taxon>Bacillati</taxon>
        <taxon>Actinomycetota</taxon>
        <taxon>Actinomycetes</taxon>
        <taxon>Propionibacteriales</taxon>
        <taxon>Propionibacteriaceae</taxon>
        <taxon>Brooklawnia</taxon>
    </lineage>
</organism>
<dbReference type="RefSeq" id="WP_167164001.1">
    <property type="nucleotide sequence ID" value="NZ_BAAAOO010000012.1"/>
</dbReference>
<feature type="compositionally biased region" description="Low complexity" evidence="1">
    <location>
        <begin position="131"/>
        <end position="140"/>
    </location>
</feature>
<dbReference type="EMBL" id="JAAMOZ010000001">
    <property type="protein sequence ID" value="NIH55550.1"/>
    <property type="molecule type" value="Genomic_DNA"/>
</dbReference>
<keyword evidence="2" id="KW-0472">Membrane</keyword>
<evidence type="ECO:0000313" key="3">
    <source>
        <dbReference type="EMBL" id="NIH55550.1"/>
    </source>
</evidence>
<feature type="region of interest" description="Disordered" evidence="1">
    <location>
        <begin position="331"/>
        <end position="368"/>
    </location>
</feature>
<accession>A0ABX0SAY0</accession>
<sequence length="446" mass="45136">MQRGKGADDMFCAHCWAPVGTHDRTCRDCGADLTAPGSVRLTDPRSIPRGVDGRPVDLLGGSMAVQATGGDAVADAVLAPDETSSPEVTEPTVPTPDLPAPGLPTPEAAASDDTSTESEDEVPPTVPSAPSPAVVDSPPAFDAPPVTAVAGSAGETGPAVTGPGWWTGAKARALDLGRRAGDARRELARRRAAAVAAVSADGPSADDLGAVRRPGMVPGPGAGSTTGEDEAAIGTVLTSELPRTGRGDAGDDLSLWDDYGVSELGRGPRVDRTASPREQARQLFGITARPTAKVLGFTVVLVATVVLLVTLMGRLLTMDAFVIVEDTPTPSDTATVAVEESSGSATTSDDSSTAGTTTTASPVRGTPSMLAGAKECDPGVWAGPQTSCVLAGAVAAEVDTTMTGSAEVEAFSTSSNRTYKLECVADRGITCTGLDGVDGVYVWIVV</sequence>
<comment type="caution">
    <text evidence="3">The sequence shown here is derived from an EMBL/GenBank/DDBJ whole genome shotgun (WGS) entry which is preliminary data.</text>
</comment>
<feature type="region of interest" description="Disordered" evidence="1">
    <location>
        <begin position="82"/>
        <end position="164"/>
    </location>
</feature>
<feature type="compositionally biased region" description="Low complexity" evidence="1">
    <location>
        <begin position="341"/>
        <end position="361"/>
    </location>
</feature>
<dbReference type="Proteomes" id="UP000749311">
    <property type="component" value="Unassembled WGS sequence"/>
</dbReference>
<reference evidence="3 4" key="1">
    <citation type="submission" date="2020-02" db="EMBL/GenBank/DDBJ databases">
        <title>Sequencing the genomes of 1000 actinobacteria strains.</title>
        <authorList>
            <person name="Klenk H.-P."/>
        </authorList>
    </citation>
    <scope>NUCLEOTIDE SEQUENCE [LARGE SCALE GENOMIC DNA]</scope>
    <source>
        <strain evidence="3 4">DSM 19609</strain>
    </source>
</reference>
<evidence type="ECO:0000256" key="1">
    <source>
        <dbReference type="SAM" id="MobiDB-lite"/>
    </source>
</evidence>
<keyword evidence="4" id="KW-1185">Reference proteome</keyword>
<name>A0ABX0SAY0_9ACTN</name>
<keyword evidence="2" id="KW-1133">Transmembrane helix</keyword>
<feature type="transmembrane region" description="Helical" evidence="2">
    <location>
        <begin position="294"/>
        <end position="313"/>
    </location>
</feature>
<protein>
    <submittedName>
        <fullName evidence="3">Uncharacterized protein</fullName>
    </submittedName>
</protein>